<evidence type="ECO:0000259" key="18">
    <source>
        <dbReference type="Pfam" id="PF02932"/>
    </source>
</evidence>
<evidence type="ECO:0000256" key="15">
    <source>
        <dbReference type="RuleBase" id="RU000687"/>
    </source>
</evidence>
<evidence type="ECO:0000256" key="5">
    <source>
        <dbReference type="ARBA" id="ARBA00023018"/>
    </source>
</evidence>
<feature type="transmembrane region" description="Helical" evidence="15">
    <location>
        <begin position="553"/>
        <end position="572"/>
    </location>
</feature>
<dbReference type="EMBL" id="JARK01001342">
    <property type="protein sequence ID" value="EYC29617.1"/>
    <property type="molecule type" value="Genomic_DNA"/>
</dbReference>
<dbReference type="Proteomes" id="UP000024635">
    <property type="component" value="Unassembled WGS sequence"/>
</dbReference>
<dbReference type="InterPro" id="IPR006029">
    <property type="entry name" value="Neurotrans-gated_channel_TM"/>
</dbReference>
<dbReference type="PRINTS" id="PR00254">
    <property type="entry name" value="NICOTINICR"/>
</dbReference>
<dbReference type="GO" id="GO:0045211">
    <property type="term" value="C:postsynaptic membrane"/>
    <property type="evidence" value="ECO:0007669"/>
    <property type="project" value="UniProtKB-SubCell"/>
</dbReference>
<evidence type="ECO:0000256" key="6">
    <source>
        <dbReference type="ARBA" id="ARBA00023065"/>
    </source>
</evidence>
<dbReference type="InterPro" id="IPR038050">
    <property type="entry name" value="Neuro_actylchol_rec"/>
</dbReference>
<feature type="domain" description="Neurotransmitter-gated ion-channel ligand-binding" evidence="17">
    <location>
        <begin position="224"/>
        <end position="287"/>
    </location>
</feature>
<feature type="transmembrane region" description="Helical" evidence="15">
    <location>
        <begin position="354"/>
        <end position="375"/>
    </location>
</feature>
<accession>A0A016VRG6</accession>
<evidence type="ECO:0000256" key="2">
    <source>
        <dbReference type="ARBA" id="ARBA00022475"/>
    </source>
</evidence>
<evidence type="ECO:0000256" key="12">
    <source>
        <dbReference type="ARBA" id="ARBA00023286"/>
    </source>
</evidence>
<dbReference type="AlphaFoldDB" id="A0A016VRG6"/>
<evidence type="ECO:0000313" key="19">
    <source>
        <dbReference type="EMBL" id="EYC29617.1"/>
    </source>
</evidence>
<keyword evidence="8" id="KW-1015">Disulfide bond</keyword>
<sequence>MRILLMNLFVFANAKVYNLLFEDLLGRYNRLVRPVADPNDTIHIEFKLKLSQIVDVHAKDQTLTANGWLIHHWYDYRLSWNPEEYGGVRHFHLPGEMIWLPDIILYNNAHGSPWVSAITKAEVYHDGRVTWEPPVVYHSFCTINIEWYPYDVQQCELKFGSWTYSGTQLDLMHNFLDPNLIDNSFLPFLVGKLSAQRLSTTFRANSRRICKSHKLEIDPVLLSDDVRYVVRNNESGWDVERGVDVSAYQESVEWDLLSVLGTRHEKWYSCCDYPSIDITYYLQIRRKKLFYTVNLVVPCASIAALTSWVFYLPCESHQKIQLCISVLVSLTVFFLLLIEIIPPTSIAIPLIVKYLTFTMFMVSLSVIFTVIVQNVHFRTAEFPMSEWVRSILIDKIGRKLLISRATEKANFHRKAQHNKQINALSAMSILQKQFQKTVFEIEMASKSKKQTMPTVNSLFLELPLLNRSKSMKQAFGSPLKRTLTERLRRQQSSSAGSALERQQRIKRPGNSVRNKLRRAERNVQYIAQTLTDRRQAEETEADWQFISLVIDRILLFIFAFSITAGTLITILSAPPDGERGLRKTNTTPRPNIRHPIYFFWALLLRFRRRIRFLRHFSLMLMTYLATANEITAVKRGRLLNLIGLNSRFTDPFRQRMIKKKIRSVRMDNDHLYDY</sequence>
<feature type="domain" description="Neurotransmitter-gated ion-channel ligand-binding" evidence="17">
    <location>
        <begin position="20"/>
        <end position="174"/>
    </location>
</feature>
<keyword evidence="3 15" id="KW-0812">Transmembrane</keyword>
<evidence type="ECO:0000256" key="11">
    <source>
        <dbReference type="ARBA" id="ARBA00023257"/>
    </source>
</evidence>
<keyword evidence="9" id="KW-0675">Receptor</keyword>
<comment type="similarity">
    <text evidence="15">Belongs to the ligand-gated ion channel (TC 1.A.9) family.</text>
</comment>
<dbReference type="Gene3D" id="1.20.58.390">
    <property type="entry name" value="Neurotransmitter-gated ion-channel transmembrane domain"/>
    <property type="match status" value="2"/>
</dbReference>
<dbReference type="InterPro" id="IPR018000">
    <property type="entry name" value="Neurotransmitter_ion_chnl_CS"/>
</dbReference>
<dbReference type="InterPro" id="IPR036734">
    <property type="entry name" value="Neur_chan_lig-bd_sf"/>
</dbReference>
<comment type="caution">
    <text evidence="19">The sequence shown here is derived from an EMBL/GenBank/DDBJ whole genome shotgun (WGS) entry which is preliminary data.</text>
</comment>
<evidence type="ECO:0000256" key="9">
    <source>
        <dbReference type="ARBA" id="ARBA00023170"/>
    </source>
</evidence>
<dbReference type="Pfam" id="PF02932">
    <property type="entry name" value="Neur_chan_memb"/>
    <property type="match status" value="1"/>
</dbReference>
<dbReference type="InterPro" id="IPR002394">
    <property type="entry name" value="Nicotinic_acetylcholine_rcpt"/>
</dbReference>
<evidence type="ECO:0008006" key="21">
    <source>
        <dbReference type="Google" id="ProtNLM"/>
    </source>
</evidence>
<dbReference type="GO" id="GO:0022848">
    <property type="term" value="F:acetylcholine-gated monoatomic cation-selective channel activity"/>
    <property type="evidence" value="ECO:0007669"/>
    <property type="project" value="InterPro"/>
</dbReference>
<dbReference type="InterPro" id="IPR006202">
    <property type="entry name" value="Neur_chan_lig-bd"/>
</dbReference>
<dbReference type="SUPFAM" id="SSF90112">
    <property type="entry name" value="Neurotransmitter-gated ion-channel transmembrane pore"/>
    <property type="match status" value="1"/>
</dbReference>
<evidence type="ECO:0000256" key="3">
    <source>
        <dbReference type="ARBA" id="ARBA00022692"/>
    </source>
</evidence>
<evidence type="ECO:0000256" key="8">
    <source>
        <dbReference type="ARBA" id="ARBA00023157"/>
    </source>
</evidence>
<name>A0A016VRG6_9BILA</name>
<evidence type="ECO:0000256" key="4">
    <source>
        <dbReference type="ARBA" id="ARBA00022989"/>
    </source>
</evidence>
<evidence type="ECO:0000256" key="16">
    <source>
        <dbReference type="SAM" id="MobiDB-lite"/>
    </source>
</evidence>
<evidence type="ECO:0000256" key="13">
    <source>
        <dbReference type="ARBA" id="ARBA00023303"/>
    </source>
</evidence>
<keyword evidence="7 15" id="KW-0472">Membrane</keyword>
<dbReference type="SUPFAM" id="SSF63712">
    <property type="entry name" value="Nicotinic receptor ligand binding domain-like"/>
    <property type="match status" value="2"/>
</dbReference>
<keyword evidence="13 15" id="KW-0407">Ion channel</keyword>
<keyword evidence="6 15" id="KW-0406">Ion transport</keyword>
<dbReference type="OrthoDB" id="5975154at2759"/>
<dbReference type="PROSITE" id="PS00236">
    <property type="entry name" value="NEUROTR_ION_CHANNEL"/>
    <property type="match status" value="1"/>
</dbReference>
<dbReference type="Pfam" id="PF02931">
    <property type="entry name" value="Neur_chan_LBD"/>
    <property type="match status" value="2"/>
</dbReference>
<evidence type="ECO:0000256" key="1">
    <source>
        <dbReference type="ARBA" id="ARBA00022448"/>
    </source>
</evidence>
<keyword evidence="10" id="KW-0325">Glycoprotein</keyword>
<proteinExistence type="inferred from homology"/>
<dbReference type="STRING" id="53326.A0A016VRG6"/>
<dbReference type="PANTHER" id="PTHR18945">
    <property type="entry name" value="NEUROTRANSMITTER GATED ION CHANNEL"/>
    <property type="match status" value="1"/>
</dbReference>
<dbReference type="PRINTS" id="PR00252">
    <property type="entry name" value="NRIONCHANNEL"/>
</dbReference>
<keyword evidence="1 15" id="KW-0813">Transport</keyword>
<feature type="domain" description="Neurotransmitter-gated ion-channel transmembrane" evidence="18">
    <location>
        <begin position="295"/>
        <end position="568"/>
    </location>
</feature>
<keyword evidence="12" id="KW-1071">Ligand-gated ion channel</keyword>
<evidence type="ECO:0000313" key="20">
    <source>
        <dbReference type="Proteomes" id="UP000024635"/>
    </source>
</evidence>
<feature type="transmembrane region" description="Helical" evidence="15">
    <location>
        <begin position="289"/>
        <end position="310"/>
    </location>
</feature>
<dbReference type="InterPro" id="IPR036719">
    <property type="entry name" value="Neuro-gated_channel_TM_sf"/>
</dbReference>
<feature type="transmembrane region" description="Helical" evidence="15">
    <location>
        <begin position="322"/>
        <end position="342"/>
    </location>
</feature>
<keyword evidence="4 15" id="KW-1133">Transmembrane helix</keyword>
<evidence type="ECO:0000256" key="10">
    <source>
        <dbReference type="ARBA" id="ARBA00023180"/>
    </source>
</evidence>
<evidence type="ECO:0000256" key="14">
    <source>
        <dbReference type="ARBA" id="ARBA00034104"/>
    </source>
</evidence>
<dbReference type="CDD" id="cd19064">
    <property type="entry name" value="LGIC_TM_nAChR"/>
    <property type="match status" value="1"/>
</dbReference>
<organism evidence="19 20">
    <name type="scientific">Ancylostoma ceylanicum</name>
    <dbReference type="NCBI Taxonomy" id="53326"/>
    <lineage>
        <taxon>Eukaryota</taxon>
        <taxon>Metazoa</taxon>
        <taxon>Ecdysozoa</taxon>
        <taxon>Nematoda</taxon>
        <taxon>Chromadorea</taxon>
        <taxon>Rhabditida</taxon>
        <taxon>Rhabditina</taxon>
        <taxon>Rhabditomorpha</taxon>
        <taxon>Strongyloidea</taxon>
        <taxon>Ancylostomatidae</taxon>
        <taxon>Ancylostomatinae</taxon>
        <taxon>Ancylostoma</taxon>
    </lineage>
</organism>
<dbReference type="GO" id="GO:0004888">
    <property type="term" value="F:transmembrane signaling receptor activity"/>
    <property type="evidence" value="ECO:0007669"/>
    <property type="project" value="InterPro"/>
</dbReference>
<protein>
    <recommendedName>
        <fullName evidence="21">Cation transporter family protein</fullName>
    </recommendedName>
</protein>
<gene>
    <name evidence="19" type="primary">Acey_s0006.g3074</name>
    <name evidence="19" type="synonym">Acey-acr-6</name>
    <name evidence="19" type="ORF">Y032_0006g3074</name>
</gene>
<keyword evidence="5" id="KW-0770">Synapse</keyword>
<reference evidence="20" key="1">
    <citation type="journal article" date="2015" name="Nat. Genet.">
        <title>The genome and transcriptome of the zoonotic hookworm Ancylostoma ceylanicum identify infection-specific gene families.</title>
        <authorList>
            <person name="Schwarz E.M."/>
            <person name="Hu Y."/>
            <person name="Antoshechkin I."/>
            <person name="Miller M.M."/>
            <person name="Sternberg P.W."/>
            <person name="Aroian R.V."/>
        </authorList>
    </citation>
    <scope>NUCLEOTIDE SEQUENCE</scope>
    <source>
        <strain evidence="20">HY135</strain>
    </source>
</reference>
<evidence type="ECO:0000256" key="7">
    <source>
        <dbReference type="ARBA" id="ARBA00023136"/>
    </source>
</evidence>
<keyword evidence="11" id="KW-0628">Postsynaptic cell membrane</keyword>
<feature type="region of interest" description="Disordered" evidence="16">
    <location>
        <begin position="486"/>
        <end position="513"/>
    </location>
</feature>
<keyword evidence="2" id="KW-1003">Cell membrane</keyword>
<dbReference type="InterPro" id="IPR006201">
    <property type="entry name" value="Neur_channel"/>
</dbReference>
<dbReference type="Gene3D" id="2.70.170.10">
    <property type="entry name" value="Neurotransmitter-gated ion-channel ligand-binding domain"/>
    <property type="match status" value="1"/>
</dbReference>
<evidence type="ECO:0000259" key="17">
    <source>
        <dbReference type="Pfam" id="PF02931"/>
    </source>
</evidence>
<comment type="subcellular location">
    <subcellularLocation>
        <location evidence="14">Postsynaptic cell membrane</location>
        <topology evidence="14">Multi-pass membrane protein</topology>
    </subcellularLocation>
</comment>
<keyword evidence="20" id="KW-1185">Reference proteome</keyword>